<comment type="caution">
    <text evidence="1">The sequence shown here is derived from an EMBL/GenBank/DDBJ whole genome shotgun (WGS) entry which is preliminary data.</text>
</comment>
<keyword evidence="2" id="KW-1185">Reference proteome</keyword>
<dbReference type="EMBL" id="JAYRBN010000058">
    <property type="protein sequence ID" value="KAL2742420.1"/>
    <property type="molecule type" value="Genomic_DNA"/>
</dbReference>
<evidence type="ECO:0000313" key="2">
    <source>
        <dbReference type="Proteomes" id="UP001607303"/>
    </source>
</evidence>
<dbReference type="AlphaFoldDB" id="A0ABD2CCA6"/>
<reference evidence="1 2" key="1">
    <citation type="journal article" date="2024" name="Ann. Entomol. Soc. Am.">
        <title>Genomic analyses of the southern and eastern yellowjacket wasps (Hymenoptera: Vespidae) reveal evolutionary signatures of social life.</title>
        <authorList>
            <person name="Catto M.A."/>
            <person name="Caine P.B."/>
            <person name="Orr S.E."/>
            <person name="Hunt B.G."/>
            <person name="Goodisman M.A.D."/>
        </authorList>
    </citation>
    <scope>NUCLEOTIDE SEQUENCE [LARGE SCALE GENOMIC DNA]</scope>
    <source>
        <strain evidence="1">232</strain>
        <tissue evidence="1">Head and thorax</tissue>
    </source>
</reference>
<gene>
    <name evidence="1" type="ORF">V1477_010049</name>
</gene>
<organism evidence="1 2">
    <name type="scientific">Vespula maculifrons</name>
    <name type="common">Eastern yellow jacket</name>
    <name type="synonym">Wasp</name>
    <dbReference type="NCBI Taxonomy" id="7453"/>
    <lineage>
        <taxon>Eukaryota</taxon>
        <taxon>Metazoa</taxon>
        <taxon>Ecdysozoa</taxon>
        <taxon>Arthropoda</taxon>
        <taxon>Hexapoda</taxon>
        <taxon>Insecta</taxon>
        <taxon>Pterygota</taxon>
        <taxon>Neoptera</taxon>
        <taxon>Endopterygota</taxon>
        <taxon>Hymenoptera</taxon>
        <taxon>Apocrita</taxon>
        <taxon>Aculeata</taxon>
        <taxon>Vespoidea</taxon>
        <taxon>Vespidae</taxon>
        <taxon>Vespinae</taxon>
        <taxon>Vespula</taxon>
    </lineage>
</organism>
<evidence type="ECO:0000313" key="1">
    <source>
        <dbReference type="EMBL" id="KAL2742420.1"/>
    </source>
</evidence>
<name>A0ABD2CCA6_VESMC</name>
<proteinExistence type="predicted"/>
<dbReference type="Proteomes" id="UP001607303">
    <property type="component" value="Unassembled WGS sequence"/>
</dbReference>
<sequence>MSYKVLFRNHRKLGCHCVGGSITEDLTVPRWRISIIPKLQEESLKGLKERKTEVYRQAESTLMCLPLASAYPEASLGNEIPLPSPHFLDFSGPNPRSKHHKESVIFGSSLKVTEQLWKFQLSVVFLISSQLGDLTASVLVNKED</sequence>
<accession>A0ABD2CCA6</accession>
<protein>
    <submittedName>
        <fullName evidence="1">Uncharacterized protein</fullName>
    </submittedName>
</protein>